<protein>
    <submittedName>
        <fullName evidence="1">Uncharacterized protein</fullName>
    </submittedName>
</protein>
<evidence type="ECO:0000313" key="1">
    <source>
        <dbReference type="EMBL" id="KAH8000648.1"/>
    </source>
</evidence>
<sequence length="396" mass="44456">MPARLPSAASPARPPARRARSPDSLSPVHLTSIMDLKGGTVPAGGPANASLSRGTDIEIVCPVNTGFTEWFLPSVYLVVTLLGLLGNGLGLWNLCASSRKGSWSTLSVLMCNLSMADLFYVITLPFLVSYYLQGRLWLFGKEWCRLTRALFHLNLYASIGFLTCISVHRYLGIVYPLRMLGRCQTLSPAFLLSTLVWGWVIFQISPDFIFSKMDQTGMRCHDTTGHENLKDYVPYIVAITVTGFVIPFLIIIGCYCHVVVVLRRNANVDPNLKRRSIKVAILVMVLFSVCFLPYHIFRNLNLLSRRWQLQGSCTQTLKNIYIAYQVTRGLASINSCLNPLLYLMANEDLVTRLKTFCHRVIQVLRSLLQSRAHRSSDPKKLSIMLDEECEEASDDV</sequence>
<dbReference type="EMBL" id="CM037618">
    <property type="protein sequence ID" value="KAH8000648.1"/>
    <property type="molecule type" value="Genomic_DNA"/>
</dbReference>
<proteinExistence type="predicted"/>
<gene>
    <name evidence="1" type="ORF">K3G42_027305</name>
</gene>
<accession>A0ACB8F5P0</accession>
<evidence type="ECO:0000313" key="2">
    <source>
        <dbReference type="Proteomes" id="UP000827872"/>
    </source>
</evidence>
<name>A0ACB8F5P0_9SAUR</name>
<reference evidence="1" key="1">
    <citation type="submission" date="2021-08" db="EMBL/GenBank/DDBJ databases">
        <title>The first chromosome-level gecko genome reveals the dynamic sex chromosomes of Neotropical dwarf geckos (Sphaerodactylidae: Sphaerodactylus).</title>
        <authorList>
            <person name="Pinto B.J."/>
            <person name="Keating S.E."/>
            <person name="Gamble T."/>
        </authorList>
    </citation>
    <scope>NUCLEOTIDE SEQUENCE</scope>
    <source>
        <strain evidence="1">TG3544</strain>
    </source>
</reference>
<organism evidence="1 2">
    <name type="scientific">Sphaerodactylus townsendi</name>
    <dbReference type="NCBI Taxonomy" id="933632"/>
    <lineage>
        <taxon>Eukaryota</taxon>
        <taxon>Metazoa</taxon>
        <taxon>Chordata</taxon>
        <taxon>Craniata</taxon>
        <taxon>Vertebrata</taxon>
        <taxon>Euteleostomi</taxon>
        <taxon>Lepidosauria</taxon>
        <taxon>Squamata</taxon>
        <taxon>Bifurcata</taxon>
        <taxon>Gekkota</taxon>
        <taxon>Sphaerodactylidae</taxon>
        <taxon>Sphaerodactylus</taxon>
    </lineage>
</organism>
<dbReference type="Proteomes" id="UP000827872">
    <property type="component" value="Linkage Group LG05"/>
</dbReference>
<comment type="caution">
    <text evidence="1">The sequence shown here is derived from an EMBL/GenBank/DDBJ whole genome shotgun (WGS) entry which is preliminary data.</text>
</comment>
<keyword evidence="2" id="KW-1185">Reference proteome</keyword>